<protein>
    <submittedName>
        <fullName evidence="2">CHAT domain-containing protein</fullName>
    </submittedName>
</protein>
<dbReference type="KEGG" id="ssyi:EKG83_35460"/>
<reference evidence="3" key="1">
    <citation type="journal article" date="2021" name="Curr. Microbiol.">
        <title>Complete genome of nocamycin-producing strain Saccharothrix syringae NRRL B-16468 reveals the biosynthetic potential for secondary metabolites.</title>
        <authorList>
            <person name="Mo X."/>
            <person name="Yang S."/>
        </authorList>
    </citation>
    <scope>NUCLEOTIDE SEQUENCE [LARGE SCALE GENOMIC DNA]</scope>
    <source>
        <strain evidence="3">ATCC 51364 / DSM 43886 / JCM 6844 / KCTC 9398 / NBRC 14523 / NRRL B-16468 / INA 2240</strain>
    </source>
</reference>
<keyword evidence="3" id="KW-1185">Reference proteome</keyword>
<evidence type="ECO:0000259" key="1">
    <source>
        <dbReference type="Pfam" id="PF12770"/>
    </source>
</evidence>
<organism evidence="2 3">
    <name type="scientific">Saccharothrix syringae</name>
    <name type="common">Nocardiopsis syringae</name>
    <dbReference type="NCBI Taxonomy" id="103733"/>
    <lineage>
        <taxon>Bacteria</taxon>
        <taxon>Bacillati</taxon>
        <taxon>Actinomycetota</taxon>
        <taxon>Actinomycetes</taxon>
        <taxon>Pseudonocardiales</taxon>
        <taxon>Pseudonocardiaceae</taxon>
        <taxon>Saccharothrix</taxon>
    </lineage>
</organism>
<dbReference type="SUPFAM" id="SSF52540">
    <property type="entry name" value="P-loop containing nucleoside triphosphate hydrolases"/>
    <property type="match status" value="1"/>
</dbReference>
<dbReference type="EMBL" id="CP034550">
    <property type="protein sequence ID" value="QFZ22007.1"/>
    <property type="molecule type" value="Genomic_DNA"/>
</dbReference>
<accession>A0A5Q0H713</accession>
<feature type="domain" description="CHAT" evidence="1">
    <location>
        <begin position="799"/>
        <end position="1027"/>
    </location>
</feature>
<dbReference type="GO" id="GO:0043531">
    <property type="term" value="F:ADP binding"/>
    <property type="evidence" value="ECO:0007669"/>
    <property type="project" value="InterPro"/>
</dbReference>
<gene>
    <name evidence="2" type="ORF">EKG83_35460</name>
</gene>
<dbReference type="InterPro" id="IPR027417">
    <property type="entry name" value="P-loop_NTPase"/>
</dbReference>
<dbReference type="Gene3D" id="3.40.50.300">
    <property type="entry name" value="P-loop containing nucleotide triphosphate hydrolases"/>
    <property type="match status" value="1"/>
</dbReference>
<dbReference type="Pfam" id="PF12770">
    <property type="entry name" value="CHAT"/>
    <property type="match status" value="1"/>
</dbReference>
<evidence type="ECO:0000313" key="3">
    <source>
        <dbReference type="Proteomes" id="UP000325787"/>
    </source>
</evidence>
<dbReference type="AlphaFoldDB" id="A0A5Q0H713"/>
<dbReference type="PANTHER" id="PTHR47691:SF3">
    <property type="entry name" value="HTH-TYPE TRANSCRIPTIONAL REGULATOR RV0890C-RELATED"/>
    <property type="match status" value="1"/>
</dbReference>
<dbReference type="OrthoDB" id="3646968at2"/>
<dbReference type="PANTHER" id="PTHR47691">
    <property type="entry name" value="REGULATOR-RELATED"/>
    <property type="match status" value="1"/>
</dbReference>
<sequence length="1045" mass="112226">MRPAATALPWEPVSREVGLSESDHVNQSRGAGGPFVQARDVAGGIHFHSPPTARPRQLPPPIGEFTGRRAQLAELDALLDAPAAGGVVVSAVSGTAGVGKTALAIHWAHRVRALFPDGQLYADLRGYDREPPLPPGDVLAGFLRALGDTEVPDDLAERAARYRSLVADRRVLVVLDNARTDGQVQPLLPGSPTCFVVVTSRDRLPSLRVRYGAHGVDLDLLPLDDALSLLRATVGTRVDQDPDAAAALVRRCAHLPLALRITAELAATRPRAPLRELADELAEEGRLLGVAEDDRTIRTVFSWSVRQLDDEPRRVFRLLGLHPGRDYDAAAVAVLAEVDEGRARRAMDALARAHLVAERADRRYLMHDLLAAYARELAGGVDDDAVFRRLFRHYSEAAQRAVRAGDLTWFEAERFNLEVLAGNRRAPTAWHVHFVHSLAVLHRLAGDIPRALRHFQNARHVVERTPHRRREVMLDQAEALVVAGLYSEASLLLDELHECHGTSAELHRLGAIAALGSGDFDTAARWALAAAGAHGAAGHHREAASCALTRLAAVTAEPARAPRSALRDAMSTAAELKRHGAADEAGHALLIAARLLVTAGEAERATALLDEDDLDDPSAEHELLRRLCRAELALHRGDADGVLAHTEAAFTAAIERTAKCPARLTPAPMSTFYAQRLRELALRVVIGRPDPRPLFDFAERARVRHLKYLPHPLVTDSGVVEFDAVTRMIGNRALVSFVRVWNELFALVVAHGSLAVVELGHTDAVFELARTLRADIDAAAPDHLPAPLVRVIRASTERNAAELDRLVMRPLAPHIGDLELVIVPTGPLYSVAWAALPSLRGRPIVVAPSVTAWSTAETRLCAKFIGPRRTVFVLGPGMVVPHGELVTAAAFHPHAMIISGAEAKVETALDAIDGAGLVHLAAHGENEADNSSFSRLELADGPLFAHQFGELRKPPGQVILAACELALSRKAADDDALGFANGLLAAGAATVIAAVSRVGDDSAADAMYDYHRGLSTGKTPAQALAQAVAVDPVRRPFICIGTGEG</sequence>
<name>A0A5Q0H713_SACSY</name>
<dbReference type="PRINTS" id="PR00364">
    <property type="entry name" value="DISEASERSIST"/>
</dbReference>
<dbReference type="InterPro" id="IPR024983">
    <property type="entry name" value="CHAT_dom"/>
</dbReference>
<evidence type="ECO:0000313" key="2">
    <source>
        <dbReference type="EMBL" id="QFZ22007.1"/>
    </source>
</evidence>
<dbReference type="Proteomes" id="UP000325787">
    <property type="component" value="Chromosome"/>
</dbReference>
<proteinExistence type="predicted"/>